<dbReference type="AlphaFoldDB" id="A0A1G9ZEE8"/>
<feature type="domain" description="NAD-dependent epimerase/dehydratase" evidence="1">
    <location>
        <begin position="10"/>
        <end position="186"/>
    </location>
</feature>
<dbReference type="RefSeq" id="WP_170254273.1">
    <property type="nucleotide sequence ID" value="NZ_BKAE01000007.1"/>
</dbReference>
<organism evidence="2 3">
    <name type="scientific">Nocardioides szechwanensis</name>
    <dbReference type="NCBI Taxonomy" id="1005944"/>
    <lineage>
        <taxon>Bacteria</taxon>
        <taxon>Bacillati</taxon>
        <taxon>Actinomycetota</taxon>
        <taxon>Actinomycetes</taxon>
        <taxon>Propionibacteriales</taxon>
        <taxon>Nocardioidaceae</taxon>
        <taxon>Nocardioides</taxon>
    </lineage>
</organism>
<dbReference type="PANTHER" id="PTHR12126:SF11">
    <property type="entry name" value="NADH DEHYDROGENASE [UBIQUINONE] 1 ALPHA SUBCOMPLEX SUBUNIT 9, MITOCHONDRIAL"/>
    <property type="match status" value="1"/>
</dbReference>
<gene>
    <name evidence="2" type="ORF">SAMN05192576_1705</name>
</gene>
<dbReference type="PANTHER" id="PTHR12126">
    <property type="entry name" value="NADH-UBIQUINONE OXIDOREDUCTASE 39 KDA SUBUNIT-RELATED"/>
    <property type="match status" value="1"/>
</dbReference>
<evidence type="ECO:0000313" key="3">
    <source>
        <dbReference type="Proteomes" id="UP000199004"/>
    </source>
</evidence>
<evidence type="ECO:0000313" key="2">
    <source>
        <dbReference type="EMBL" id="SDN19604.1"/>
    </source>
</evidence>
<evidence type="ECO:0000259" key="1">
    <source>
        <dbReference type="Pfam" id="PF01370"/>
    </source>
</evidence>
<accession>A0A1G9ZEE8</accession>
<dbReference type="SUPFAM" id="SSF51735">
    <property type="entry name" value="NAD(P)-binding Rossmann-fold domains"/>
    <property type="match status" value="1"/>
</dbReference>
<dbReference type="InterPro" id="IPR001509">
    <property type="entry name" value="Epimerase_deHydtase"/>
</dbReference>
<dbReference type="Proteomes" id="UP000199004">
    <property type="component" value="Unassembled WGS sequence"/>
</dbReference>
<dbReference type="GO" id="GO:0044877">
    <property type="term" value="F:protein-containing complex binding"/>
    <property type="evidence" value="ECO:0007669"/>
    <property type="project" value="TreeGrafter"/>
</dbReference>
<proteinExistence type="predicted"/>
<name>A0A1G9ZEE8_9ACTN</name>
<dbReference type="Pfam" id="PF01370">
    <property type="entry name" value="Epimerase"/>
    <property type="match status" value="1"/>
</dbReference>
<dbReference type="InterPro" id="IPR036291">
    <property type="entry name" value="NAD(P)-bd_dom_sf"/>
</dbReference>
<dbReference type="EMBL" id="FNIC01000002">
    <property type="protein sequence ID" value="SDN19604.1"/>
    <property type="molecule type" value="Genomic_DNA"/>
</dbReference>
<sequence length="270" mass="28687">MADQWLTGPVVVTGASGQVGAALQERLSGLPNDVRPIGRRDDLTAAVRDADVVVHLAGTLRPRRPDTYASSNLETAEAVVAALVGSSVRRVVTLSYLDADPASGNLYLRLKAEAEQRLEATGVPTVVLRAAHIYGDASRPGPTAEAMLSRGGKPVSVLGSGGQRWAWVANRDVVEALTHAALDPSTPTGTYELAGPRALTVDDFVRQVNGAHVRVRHLNDPMARVLSRVLPSLPAPLVDVMLRDCVPTGDPADTASRFGFELHDLDAEWT</sequence>
<keyword evidence="3" id="KW-1185">Reference proteome</keyword>
<protein>
    <submittedName>
        <fullName evidence="2">Nucleoside-diphosphate-sugar epimerase</fullName>
    </submittedName>
</protein>
<dbReference type="Gene3D" id="3.40.50.720">
    <property type="entry name" value="NAD(P)-binding Rossmann-like Domain"/>
    <property type="match status" value="1"/>
</dbReference>
<dbReference type="InterPro" id="IPR051207">
    <property type="entry name" value="ComplexI_NDUFA9_subunit"/>
</dbReference>
<reference evidence="2 3" key="1">
    <citation type="submission" date="2016-10" db="EMBL/GenBank/DDBJ databases">
        <authorList>
            <person name="de Groot N.N."/>
        </authorList>
    </citation>
    <scope>NUCLEOTIDE SEQUENCE [LARGE SCALE GENOMIC DNA]</scope>
    <source>
        <strain evidence="2 3">CGMCC 1.11147</strain>
    </source>
</reference>
<dbReference type="STRING" id="1005944.SAMN05192576_1705"/>